<sequence>MASTTTANTDSHPSSSSSSSLAFQDDFTHSHGGGCFFVAVEPVFDEQISQLATVIARSSPSTSTEAQRTDYIHQYTTQAQHTSPSKPVTEDDAAPPDDEDADASTSVGAAPLTAEQRSQRRALLEKLLNDLNEVRIQALDREFQGFAHLFLALLLATYEVTDHAFAKAVLKLVDALAYSQGKIAHPTLSTRYATLANVFNALPTEDKAVDALRLAVVEKLVNAAAQNDDYLVIEPVVKSLEAWLVQWGFAGENASTEARQKGDEAVLKIVGLLNQAQDVVPRLAQIEKDLLVAHLSNASEESWETQKKLASHLIALVLRLPNEYDFSALASLPALKQPSSHVLAQLLDVFVQPGSSVHDLDRILSSGSEDELKAFELDPAALRNKLRLLALTELCSSRVGHPVPYDEIAQALHVVEAEHDQGESVENWVIDAIRAGLVSGRLQGSEKTFMVTKASPRVFAEAEWNALEKRLREWRGSLDGILESVKRGLGGGNAGHGSGAQDVLKGAAGAREGNEKEMIAV</sequence>
<keyword evidence="4 5" id="KW-0648">Protein biosynthesis</keyword>
<dbReference type="InterPro" id="IPR000717">
    <property type="entry name" value="PCI_dom"/>
</dbReference>
<dbReference type="PANTHER" id="PTHR15350:SF2">
    <property type="entry name" value="EUKARYOTIC TRANSLATION INITIATION FACTOR 3 SUBUNIT M"/>
    <property type="match status" value="1"/>
</dbReference>
<comment type="subcellular location">
    <subcellularLocation>
        <location evidence="5">Cytoplasm</location>
    </subcellularLocation>
</comment>
<evidence type="ECO:0000256" key="2">
    <source>
        <dbReference type="ARBA" id="ARBA00022490"/>
    </source>
</evidence>
<feature type="region of interest" description="Disordered" evidence="6">
    <location>
        <begin position="1"/>
        <end position="24"/>
    </location>
</feature>
<dbReference type="GO" id="GO:0016282">
    <property type="term" value="C:eukaryotic 43S preinitiation complex"/>
    <property type="evidence" value="ECO:0007669"/>
    <property type="project" value="UniProtKB-UniRule"/>
</dbReference>
<feature type="compositionally biased region" description="Polar residues" evidence="6">
    <location>
        <begin position="76"/>
        <end position="86"/>
    </location>
</feature>
<dbReference type="GO" id="GO:0071541">
    <property type="term" value="C:eukaryotic translation initiation factor 3 complex, eIF3m"/>
    <property type="evidence" value="ECO:0007669"/>
    <property type="project" value="UniProtKB-UniRule"/>
</dbReference>
<dbReference type="InterPro" id="IPR027528">
    <property type="entry name" value="eIF3m"/>
</dbReference>
<comment type="similarity">
    <text evidence="1">Belongs to the CSN7/EIF3M family. CSN7 subfamily.</text>
</comment>
<dbReference type="Pfam" id="PF01399">
    <property type="entry name" value="PCI"/>
    <property type="match status" value="1"/>
</dbReference>
<dbReference type="AlphaFoldDB" id="A0A238FM93"/>
<evidence type="ECO:0000313" key="9">
    <source>
        <dbReference type="Proteomes" id="UP000198372"/>
    </source>
</evidence>
<feature type="region of interest" description="Disordered" evidence="6">
    <location>
        <begin position="76"/>
        <end position="114"/>
    </location>
</feature>
<dbReference type="EMBL" id="FMSP01000009">
    <property type="protein sequence ID" value="SCV72308.1"/>
    <property type="molecule type" value="Genomic_DNA"/>
</dbReference>
<name>A0A238FM93_9BASI</name>
<dbReference type="STRING" id="269621.A0A238FM93"/>
<protein>
    <recommendedName>
        <fullName evidence="5">Eukaryotic translation initiation factor 3 subunit M</fullName>
        <shortName evidence="5">eIF3m</shortName>
    </recommendedName>
</protein>
<evidence type="ECO:0000256" key="4">
    <source>
        <dbReference type="ARBA" id="ARBA00022917"/>
    </source>
</evidence>
<dbReference type="GO" id="GO:0001732">
    <property type="term" value="P:formation of cytoplasmic translation initiation complex"/>
    <property type="evidence" value="ECO:0007669"/>
    <property type="project" value="UniProtKB-UniRule"/>
</dbReference>
<organism evidence="8 9">
    <name type="scientific">Microbotryum intermedium</name>
    <dbReference type="NCBI Taxonomy" id="269621"/>
    <lineage>
        <taxon>Eukaryota</taxon>
        <taxon>Fungi</taxon>
        <taxon>Dikarya</taxon>
        <taxon>Basidiomycota</taxon>
        <taxon>Pucciniomycotina</taxon>
        <taxon>Microbotryomycetes</taxon>
        <taxon>Microbotryales</taxon>
        <taxon>Microbotryaceae</taxon>
        <taxon>Microbotryum</taxon>
    </lineage>
</organism>
<dbReference type="Proteomes" id="UP000198372">
    <property type="component" value="Unassembled WGS sequence"/>
</dbReference>
<comment type="function">
    <text evidence="5">Component of the eukaryotic translation initiation factor 3 (eIF-3) complex, which is involved in protein synthesis of a specialized repertoire of mRNAs and, together with other initiation factors, stimulates binding of mRNA and methionyl-tRNAi to the 40S ribosome. The eIF-3 complex specifically targets and initiates translation of a subset of mRNAs involved in cell proliferation.</text>
</comment>
<keyword evidence="9" id="KW-1185">Reference proteome</keyword>
<evidence type="ECO:0000256" key="6">
    <source>
        <dbReference type="SAM" id="MobiDB-lite"/>
    </source>
</evidence>
<keyword evidence="3 5" id="KW-0396">Initiation factor</keyword>
<feature type="domain" description="PCI" evidence="7">
    <location>
        <begin position="279"/>
        <end position="456"/>
    </location>
</feature>
<dbReference type="PANTHER" id="PTHR15350">
    <property type="entry name" value="COP9 SIGNALOSOME COMPLEX SUBUNIT 7/DENDRITIC CELL PROTEIN GA17"/>
    <property type="match status" value="1"/>
</dbReference>
<evidence type="ECO:0000256" key="1">
    <source>
        <dbReference type="ARBA" id="ARBA00008482"/>
    </source>
</evidence>
<evidence type="ECO:0000256" key="3">
    <source>
        <dbReference type="ARBA" id="ARBA00022540"/>
    </source>
</evidence>
<evidence type="ECO:0000256" key="5">
    <source>
        <dbReference type="HAMAP-Rule" id="MF_03012"/>
    </source>
</evidence>
<evidence type="ECO:0000259" key="7">
    <source>
        <dbReference type="PROSITE" id="PS50250"/>
    </source>
</evidence>
<comment type="subunit">
    <text evidence="5">Component of the eukaryotic translation initiation factor 3 (eIF-3) complex.</text>
</comment>
<gene>
    <name evidence="8" type="ORF">BQ2448_3845</name>
</gene>
<dbReference type="PROSITE" id="PS50250">
    <property type="entry name" value="PCI"/>
    <property type="match status" value="1"/>
</dbReference>
<feature type="compositionally biased region" description="Acidic residues" evidence="6">
    <location>
        <begin position="90"/>
        <end position="102"/>
    </location>
</feature>
<reference evidence="9" key="1">
    <citation type="submission" date="2016-09" db="EMBL/GenBank/DDBJ databases">
        <authorList>
            <person name="Jeantristanb JTB J.-T."/>
            <person name="Ricardo R."/>
        </authorList>
    </citation>
    <scope>NUCLEOTIDE SEQUENCE [LARGE SCALE GENOMIC DNA]</scope>
</reference>
<feature type="compositionally biased region" description="Polar residues" evidence="6">
    <location>
        <begin position="1"/>
        <end position="13"/>
    </location>
</feature>
<dbReference type="InterPro" id="IPR040750">
    <property type="entry name" value="eIF3m_C_helix"/>
</dbReference>
<evidence type="ECO:0000313" key="8">
    <source>
        <dbReference type="EMBL" id="SCV72308.1"/>
    </source>
</evidence>
<dbReference type="Pfam" id="PF18005">
    <property type="entry name" value="eIF3m_C_helix"/>
    <property type="match status" value="1"/>
</dbReference>
<dbReference type="HAMAP" id="MF_03012">
    <property type="entry name" value="eIF3m"/>
    <property type="match status" value="1"/>
</dbReference>
<dbReference type="OrthoDB" id="10267031at2759"/>
<dbReference type="GO" id="GO:0003743">
    <property type="term" value="F:translation initiation factor activity"/>
    <property type="evidence" value="ECO:0007669"/>
    <property type="project" value="UniProtKB-UniRule"/>
</dbReference>
<proteinExistence type="inferred from homology"/>
<keyword evidence="2 5" id="KW-0963">Cytoplasm</keyword>
<dbReference type="InterPro" id="IPR045237">
    <property type="entry name" value="COPS7/eIF3m"/>
</dbReference>
<dbReference type="SMART" id="SM00088">
    <property type="entry name" value="PINT"/>
    <property type="match status" value="1"/>
</dbReference>
<dbReference type="GO" id="GO:0033290">
    <property type="term" value="C:eukaryotic 48S preinitiation complex"/>
    <property type="evidence" value="ECO:0007669"/>
    <property type="project" value="UniProtKB-UniRule"/>
</dbReference>
<comment type="similarity">
    <text evidence="5">Belongs to the eIF-3 subunit M family.</text>
</comment>
<accession>A0A238FM93</accession>